<keyword evidence="4" id="KW-1185">Reference proteome</keyword>
<sequence length="624" mass="68401">MALAKFFAPSKWLLKLLLTALSSYTLYAIHKRRQIAWNAKMKALKQSPDFVQRHAFYAPVRGKPTRLLLARHPLAPKAPTLVFIHGFGGNMDQFSQLMDLFSHVATVAAIDLVGHGYSPASGKPNDYTTQAFVADLANAINTHLAPPGSYSHLVIVAHSYGCCLATHLLAAYGEISQYVRALVLMTPKAIWTDQQRKHALRLASLPATVIDLLRMLDRRGNIHSTSVRRFVGPLATDAVKWRQLAWNQHLSSTQIKWINFGMTWASPADYGAISCPTLLLGGQQDTVTPADPNLAQLYDLLSSLPTSHKPDPIVFPNAGHQIMVDATGQVHAEMAAFFASPPVSIAAFDPKRTMPQDPKDQKWNLKNYAKWVATPSVGNCLDSGTATGTLKLRGMKVLRETDTAHSPTLLALAYPNVKLVVDFTSDRPPYDPRSLQALGIQYRKVKTTSKVPPSRDEVDEFLLVLRDFWNACPEDDRAKVEVVCHCHYGFNRTGFMLACWLVQEQGVPVGEAIERVASAREPGIKHVHFKDELFLRYAPRQRVRSLQARAASPSPPAGTTLTSAAVSENTSSSLLGSIVNVVRKIGSRDPSPERAAVASAPMSPTKVAAGVPLPLSPERIKTDA</sequence>
<evidence type="ECO:0000313" key="3">
    <source>
        <dbReference type="EMBL" id="ORZ32693.1"/>
    </source>
</evidence>
<dbReference type="STRING" id="765915.A0A1Y2HG67"/>
<evidence type="ECO:0000313" key="4">
    <source>
        <dbReference type="Proteomes" id="UP000193411"/>
    </source>
</evidence>
<keyword evidence="3" id="KW-0378">Hydrolase</keyword>
<dbReference type="GO" id="GO:0016020">
    <property type="term" value="C:membrane"/>
    <property type="evidence" value="ECO:0007669"/>
    <property type="project" value="TreeGrafter"/>
</dbReference>
<dbReference type="PANTHER" id="PTHR43798:SF5">
    <property type="entry name" value="MONOACYLGLYCEROL LIPASE ABHD6"/>
    <property type="match status" value="1"/>
</dbReference>
<gene>
    <name evidence="3" type="ORF">BCR44DRAFT_40434</name>
</gene>
<evidence type="ECO:0000259" key="2">
    <source>
        <dbReference type="PROSITE" id="PS50056"/>
    </source>
</evidence>
<dbReference type="InterPro" id="IPR000387">
    <property type="entry name" value="Tyr_Pase_dom"/>
</dbReference>
<dbReference type="SUPFAM" id="SSF53474">
    <property type="entry name" value="alpha/beta-Hydrolases"/>
    <property type="match status" value="1"/>
</dbReference>
<accession>A0A1Y2HG67</accession>
<dbReference type="GO" id="GO:0047372">
    <property type="term" value="F:monoacylglycerol lipase activity"/>
    <property type="evidence" value="ECO:0007669"/>
    <property type="project" value="TreeGrafter"/>
</dbReference>
<dbReference type="InterPro" id="IPR029058">
    <property type="entry name" value="AB_hydrolase_fold"/>
</dbReference>
<dbReference type="Proteomes" id="UP000193411">
    <property type="component" value="Unassembled WGS sequence"/>
</dbReference>
<name>A0A1Y2HG67_9FUNG</name>
<organism evidence="3 4">
    <name type="scientific">Catenaria anguillulae PL171</name>
    <dbReference type="NCBI Taxonomy" id="765915"/>
    <lineage>
        <taxon>Eukaryota</taxon>
        <taxon>Fungi</taxon>
        <taxon>Fungi incertae sedis</taxon>
        <taxon>Blastocladiomycota</taxon>
        <taxon>Blastocladiomycetes</taxon>
        <taxon>Blastocladiales</taxon>
        <taxon>Catenariaceae</taxon>
        <taxon>Catenaria</taxon>
    </lineage>
</organism>
<reference evidence="3 4" key="1">
    <citation type="submission" date="2016-07" db="EMBL/GenBank/DDBJ databases">
        <title>Pervasive Adenine N6-methylation of Active Genes in Fungi.</title>
        <authorList>
            <consortium name="DOE Joint Genome Institute"/>
            <person name="Mondo S.J."/>
            <person name="Dannebaum R.O."/>
            <person name="Kuo R.C."/>
            <person name="Labutti K."/>
            <person name="Haridas S."/>
            <person name="Kuo A."/>
            <person name="Salamov A."/>
            <person name="Ahrendt S.R."/>
            <person name="Lipzen A."/>
            <person name="Sullivan W."/>
            <person name="Andreopoulos W.B."/>
            <person name="Clum A."/>
            <person name="Lindquist E."/>
            <person name="Daum C."/>
            <person name="Ramamoorthy G.K."/>
            <person name="Gryganskyi A."/>
            <person name="Culley D."/>
            <person name="Magnuson J.K."/>
            <person name="James T.Y."/>
            <person name="O'Malley M.A."/>
            <person name="Stajich J.E."/>
            <person name="Spatafora J.W."/>
            <person name="Visel A."/>
            <person name="Grigoriev I.V."/>
        </authorList>
    </citation>
    <scope>NUCLEOTIDE SEQUENCE [LARGE SCALE GENOMIC DNA]</scope>
    <source>
        <strain evidence="3 4">PL171</strain>
    </source>
</reference>
<dbReference type="Pfam" id="PF12697">
    <property type="entry name" value="Abhydrolase_6"/>
    <property type="match status" value="1"/>
</dbReference>
<proteinExistence type="predicted"/>
<dbReference type="SUPFAM" id="SSF52799">
    <property type="entry name" value="(Phosphotyrosine protein) phosphatases II"/>
    <property type="match status" value="1"/>
</dbReference>
<dbReference type="Gene3D" id="3.90.190.10">
    <property type="entry name" value="Protein tyrosine phosphatase superfamily"/>
    <property type="match status" value="1"/>
</dbReference>
<dbReference type="EMBL" id="MCFL01000043">
    <property type="protein sequence ID" value="ORZ32693.1"/>
    <property type="molecule type" value="Genomic_DNA"/>
</dbReference>
<dbReference type="Gene3D" id="3.40.50.1820">
    <property type="entry name" value="alpha/beta hydrolase"/>
    <property type="match status" value="1"/>
</dbReference>
<dbReference type="PROSITE" id="PS50056">
    <property type="entry name" value="TYR_PHOSPHATASE_2"/>
    <property type="match status" value="1"/>
</dbReference>
<comment type="caution">
    <text evidence="3">The sequence shown here is derived from an EMBL/GenBank/DDBJ whole genome shotgun (WGS) entry which is preliminary data.</text>
</comment>
<dbReference type="OrthoDB" id="428974at2759"/>
<evidence type="ECO:0000256" key="1">
    <source>
        <dbReference type="SAM" id="MobiDB-lite"/>
    </source>
</evidence>
<dbReference type="Pfam" id="PF22785">
    <property type="entry name" value="Tc-R-P"/>
    <property type="match status" value="1"/>
</dbReference>
<feature type="region of interest" description="Disordered" evidence="1">
    <location>
        <begin position="587"/>
        <end position="624"/>
    </location>
</feature>
<dbReference type="PANTHER" id="PTHR43798">
    <property type="entry name" value="MONOACYLGLYCEROL LIPASE"/>
    <property type="match status" value="1"/>
</dbReference>
<dbReference type="AlphaFoldDB" id="A0A1Y2HG67"/>
<dbReference type="InterPro" id="IPR029021">
    <property type="entry name" value="Prot-tyrosine_phosphatase-like"/>
</dbReference>
<feature type="non-terminal residue" evidence="3">
    <location>
        <position position="624"/>
    </location>
</feature>
<dbReference type="InterPro" id="IPR050266">
    <property type="entry name" value="AB_hydrolase_sf"/>
</dbReference>
<feature type="domain" description="Tyrosine specific protein phosphatases" evidence="2">
    <location>
        <begin position="459"/>
        <end position="520"/>
    </location>
</feature>
<dbReference type="InterPro" id="IPR000073">
    <property type="entry name" value="AB_hydrolase_1"/>
</dbReference>
<dbReference type="GO" id="GO:0046464">
    <property type="term" value="P:acylglycerol catabolic process"/>
    <property type="evidence" value="ECO:0007669"/>
    <property type="project" value="TreeGrafter"/>
</dbReference>
<protein>
    <submittedName>
        <fullName evidence="3">Alpha/Beta hydrolase protein</fullName>
    </submittedName>
</protein>